<dbReference type="NCBIfam" id="TIGR00231">
    <property type="entry name" value="small_GTP"/>
    <property type="match status" value="1"/>
</dbReference>
<dbReference type="SMART" id="SM00173">
    <property type="entry name" value="RAS"/>
    <property type="match status" value="1"/>
</dbReference>
<dbReference type="PROSITE" id="PS51421">
    <property type="entry name" value="RAS"/>
    <property type="match status" value="1"/>
</dbReference>
<dbReference type="InterPro" id="IPR027417">
    <property type="entry name" value="P-loop_NTPase"/>
</dbReference>
<dbReference type="OrthoDB" id="265044at2759"/>
<name>A0A0A1TXF5_ENTIV</name>
<dbReference type="Pfam" id="PF00071">
    <property type="entry name" value="Ras"/>
    <property type="match status" value="1"/>
</dbReference>
<gene>
    <name evidence="11" type="ORF">EIN_258140</name>
</gene>
<evidence type="ECO:0000256" key="4">
    <source>
        <dbReference type="ARBA" id="ARBA00011984"/>
    </source>
</evidence>
<evidence type="ECO:0000256" key="5">
    <source>
        <dbReference type="ARBA" id="ARBA00022723"/>
    </source>
</evidence>
<keyword evidence="5" id="KW-0479">Metal-binding</keyword>
<dbReference type="PROSITE" id="PS51420">
    <property type="entry name" value="RHO"/>
    <property type="match status" value="1"/>
</dbReference>
<keyword evidence="9" id="KW-0342">GTP-binding</keyword>
<dbReference type="PRINTS" id="PR00449">
    <property type="entry name" value="RASTRNSFRMNG"/>
</dbReference>
<dbReference type="InterPro" id="IPR001806">
    <property type="entry name" value="Small_GTPase"/>
</dbReference>
<dbReference type="Gene3D" id="3.40.50.300">
    <property type="entry name" value="P-loop containing nucleotide triphosphate hydrolases"/>
    <property type="match status" value="1"/>
</dbReference>
<dbReference type="SUPFAM" id="SSF52540">
    <property type="entry name" value="P-loop containing nucleoside triphosphate hydrolases"/>
    <property type="match status" value="1"/>
</dbReference>
<evidence type="ECO:0000256" key="6">
    <source>
        <dbReference type="ARBA" id="ARBA00022741"/>
    </source>
</evidence>
<proteinExistence type="inferred from homology"/>
<reference evidence="11 12" key="1">
    <citation type="submission" date="2012-10" db="EMBL/GenBank/DDBJ databases">
        <authorList>
            <person name="Zafar N."/>
            <person name="Inman J."/>
            <person name="Hall N."/>
            <person name="Lorenzi H."/>
            <person name="Caler E."/>
        </authorList>
    </citation>
    <scope>NUCLEOTIDE SEQUENCE [LARGE SCALE GENOMIC DNA]</scope>
    <source>
        <strain evidence="11 12">IP1</strain>
    </source>
</reference>
<keyword evidence="8" id="KW-0460">Magnesium</keyword>
<evidence type="ECO:0000256" key="10">
    <source>
        <dbReference type="ARBA" id="ARBA00023212"/>
    </source>
</evidence>
<dbReference type="PROSITE" id="PS51419">
    <property type="entry name" value="RAB"/>
    <property type="match status" value="1"/>
</dbReference>
<dbReference type="VEuPathDB" id="AmoebaDB:EIN_258140"/>
<dbReference type="PANTHER" id="PTHR24072">
    <property type="entry name" value="RHO FAMILY GTPASE"/>
    <property type="match status" value="1"/>
</dbReference>
<evidence type="ECO:0000256" key="1">
    <source>
        <dbReference type="ARBA" id="ARBA00001946"/>
    </source>
</evidence>
<dbReference type="Proteomes" id="UP000014680">
    <property type="component" value="Unassembled WGS sequence"/>
</dbReference>
<comment type="subcellular location">
    <subcellularLocation>
        <location evidence="2">Cytoplasm</location>
        <location evidence="2">Cytoskeleton</location>
    </subcellularLocation>
</comment>
<dbReference type="EMBL" id="KB207142">
    <property type="protein sequence ID" value="ELP84190.1"/>
    <property type="molecule type" value="Genomic_DNA"/>
</dbReference>
<dbReference type="SMART" id="SM00174">
    <property type="entry name" value="RHO"/>
    <property type="match status" value="1"/>
</dbReference>
<dbReference type="GO" id="GO:0007264">
    <property type="term" value="P:small GTPase-mediated signal transduction"/>
    <property type="evidence" value="ECO:0007669"/>
    <property type="project" value="InterPro"/>
</dbReference>
<keyword evidence="10" id="KW-0206">Cytoskeleton</keyword>
<keyword evidence="7" id="KW-0378">Hydrolase</keyword>
<dbReference type="SMART" id="SM00175">
    <property type="entry name" value="RAB"/>
    <property type="match status" value="1"/>
</dbReference>
<keyword evidence="6" id="KW-0547">Nucleotide-binding</keyword>
<keyword evidence="10" id="KW-0963">Cytoplasm</keyword>
<evidence type="ECO:0000256" key="7">
    <source>
        <dbReference type="ARBA" id="ARBA00022801"/>
    </source>
</evidence>
<dbReference type="EC" id="3.6.5.2" evidence="4"/>
<dbReference type="GO" id="GO:0046872">
    <property type="term" value="F:metal ion binding"/>
    <property type="evidence" value="ECO:0007669"/>
    <property type="project" value="UniProtKB-KW"/>
</dbReference>
<accession>A0A0A1TXF5</accession>
<dbReference type="KEGG" id="eiv:EIN_258140"/>
<dbReference type="GO" id="GO:0005856">
    <property type="term" value="C:cytoskeleton"/>
    <property type="evidence" value="ECO:0007669"/>
    <property type="project" value="UniProtKB-SubCell"/>
</dbReference>
<dbReference type="AlphaFoldDB" id="A0A0A1TXF5"/>
<evidence type="ECO:0000256" key="3">
    <source>
        <dbReference type="ARBA" id="ARBA00010142"/>
    </source>
</evidence>
<dbReference type="InterPro" id="IPR005225">
    <property type="entry name" value="Small_GTP-bd"/>
</dbReference>
<dbReference type="GeneID" id="14883167"/>
<comment type="cofactor">
    <cofactor evidence="1">
        <name>Mg(2+)</name>
        <dbReference type="ChEBI" id="CHEBI:18420"/>
    </cofactor>
</comment>
<organism evidence="11 12">
    <name type="scientific">Entamoeba invadens IP1</name>
    <dbReference type="NCBI Taxonomy" id="370355"/>
    <lineage>
        <taxon>Eukaryota</taxon>
        <taxon>Amoebozoa</taxon>
        <taxon>Evosea</taxon>
        <taxon>Archamoebae</taxon>
        <taxon>Mastigamoebida</taxon>
        <taxon>Entamoebidae</taxon>
        <taxon>Entamoeba</taxon>
    </lineage>
</organism>
<protein>
    <recommendedName>
        <fullName evidence="4">small monomeric GTPase</fullName>
        <ecNumber evidence="4">3.6.5.2</ecNumber>
    </recommendedName>
</protein>
<evidence type="ECO:0000256" key="9">
    <source>
        <dbReference type="ARBA" id="ARBA00023134"/>
    </source>
</evidence>
<evidence type="ECO:0000313" key="11">
    <source>
        <dbReference type="EMBL" id="ELP84190.1"/>
    </source>
</evidence>
<comment type="similarity">
    <text evidence="3">Belongs to the small GTPase superfamily. Rho family.</text>
</comment>
<keyword evidence="12" id="KW-1185">Reference proteome</keyword>
<dbReference type="RefSeq" id="XP_004183536.1">
    <property type="nucleotide sequence ID" value="XM_004183488.1"/>
</dbReference>
<dbReference type="GO" id="GO:0005525">
    <property type="term" value="F:GTP binding"/>
    <property type="evidence" value="ECO:0007669"/>
    <property type="project" value="UniProtKB-KW"/>
</dbReference>
<evidence type="ECO:0000313" key="12">
    <source>
        <dbReference type="Proteomes" id="UP000014680"/>
    </source>
</evidence>
<dbReference type="GO" id="GO:0003925">
    <property type="term" value="F:G protein activity"/>
    <property type="evidence" value="ECO:0007669"/>
    <property type="project" value="UniProtKB-EC"/>
</dbReference>
<evidence type="ECO:0000256" key="8">
    <source>
        <dbReference type="ARBA" id="ARBA00022842"/>
    </source>
</evidence>
<evidence type="ECO:0000256" key="2">
    <source>
        <dbReference type="ARBA" id="ARBA00004245"/>
    </source>
</evidence>
<sequence>MLKTQKKEFNVLFVGEGASGKTQVVSCLNGNAYIEEYNPTIEDIYHLPINDHFYIKITDVAGQLEYTVLVEQYYETTDCIFICFSINDWNQFERTKTWWYDEIRKKSLTVPVFLVGTKADLKENEYEKNYLKSVGKKFVSSKDAINMAMEIGALGYVECSAKFNVGINFLFEKLKKIANDKMAVNN</sequence>
<dbReference type="InterPro" id="IPR003578">
    <property type="entry name" value="Small_GTPase_Rho"/>
</dbReference>